<organism evidence="4 5">
    <name type="scientific">Chimaeribacter coloradensis</name>
    <dbReference type="NCBI Taxonomy" id="2060068"/>
    <lineage>
        <taxon>Bacteria</taxon>
        <taxon>Pseudomonadati</taxon>
        <taxon>Pseudomonadota</taxon>
        <taxon>Gammaproteobacteria</taxon>
        <taxon>Enterobacterales</taxon>
        <taxon>Yersiniaceae</taxon>
        <taxon>Chimaeribacter</taxon>
    </lineage>
</organism>
<keyword evidence="1 2" id="KW-0732">Signal</keyword>
<feature type="chain" id="PRO_5014814381" description="DUF4174 domain-containing protein" evidence="2">
    <location>
        <begin position="33"/>
        <end position="151"/>
    </location>
</feature>
<keyword evidence="5" id="KW-1185">Reference proteome</keyword>
<gene>
    <name evidence="4" type="ORF">CYR32_10040</name>
</gene>
<evidence type="ECO:0000256" key="1">
    <source>
        <dbReference type="ARBA" id="ARBA00022729"/>
    </source>
</evidence>
<dbReference type="RefSeq" id="WP_101824262.1">
    <property type="nucleotide sequence ID" value="NZ_PJZH01000008.1"/>
</dbReference>
<evidence type="ECO:0000256" key="2">
    <source>
        <dbReference type="SAM" id="SignalP"/>
    </source>
</evidence>
<accession>A0A2N5E3X1</accession>
<proteinExistence type="predicted"/>
<sequence length="151" mass="16853">MFMSAYSHLLRAPGKSLLMTLFCLVLGNTAHAAENAMFRVLAADSATLDAYRWKKRPVILFAASQQDAKYIEQVRMLKQQQPALEERDIIVLTDTSPDTKSMLRSQLKPEGFEIVLVGKDGGIKLRETSPLSAEVLLSTIDRMPMRKAGQN</sequence>
<reference evidence="4 5" key="1">
    <citation type="submission" date="2017-12" db="EMBL/GenBank/DDBJ databases">
        <title>Characterization of six clinical isolates of Enterochimera gen. nov., a novel genus of the Yersiniaciae family and the three species Enterochimera arupensis sp. nov., Enterochimera coloradensis sp. nov, and Enterochimera californica sp. nov.</title>
        <authorList>
            <person name="Rossi A."/>
            <person name="Fisher M."/>
        </authorList>
    </citation>
    <scope>NUCLEOTIDE SEQUENCE [LARGE SCALE GENOMIC DNA]</scope>
    <source>
        <strain evidence="5">2016-Iso4</strain>
    </source>
</reference>
<dbReference type="Pfam" id="PF13778">
    <property type="entry name" value="DUF4174"/>
    <property type="match status" value="1"/>
</dbReference>
<dbReference type="OrthoDB" id="7362103at2"/>
<feature type="signal peptide" evidence="2">
    <location>
        <begin position="1"/>
        <end position="32"/>
    </location>
</feature>
<protein>
    <recommendedName>
        <fullName evidence="3">DUF4174 domain-containing protein</fullName>
    </recommendedName>
</protein>
<dbReference type="AlphaFoldDB" id="A0A2N5E3X1"/>
<evidence type="ECO:0000313" key="4">
    <source>
        <dbReference type="EMBL" id="PLR35526.1"/>
    </source>
</evidence>
<name>A0A2N5E3X1_9GAMM</name>
<comment type="caution">
    <text evidence="4">The sequence shown here is derived from an EMBL/GenBank/DDBJ whole genome shotgun (WGS) entry which is preliminary data.</text>
</comment>
<dbReference type="EMBL" id="PJZH01000008">
    <property type="protein sequence ID" value="PLR35526.1"/>
    <property type="molecule type" value="Genomic_DNA"/>
</dbReference>
<evidence type="ECO:0000259" key="3">
    <source>
        <dbReference type="Pfam" id="PF13778"/>
    </source>
</evidence>
<evidence type="ECO:0000313" key="5">
    <source>
        <dbReference type="Proteomes" id="UP000234503"/>
    </source>
</evidence>
<feature type="domain" description="DUF4174" evidence="3">
    <location>
        <begin position="48"/>
        <end position="147"/>
    </location>
</feature>
<dbReference type="InterPro" id="IPR025232">
    <property type="entry name" value="DUF4174"/>
</dbReference>
<dbReference type="Proteomes" id="UP000234503">
    <property type="component" value="Unassembled WGS sequence"/>
</dbReference>